<dbReference type="Pfam" id="PF12802">
    <property type="entry name" value="MarR_2"/>
    <property type="match status" value="1"/>
</dbReference>
<keyword evidence="1" id="KW-0805">Transcription regulation</keyword>
<dbReference type="Gene3D" id="1.10.10.10">
    <property type="entry name" value="Winged helix-like DNA-binding domain superfamily/Winged helix DNA-binding domain"/>
    <property type="match status" value="1"/>
</dbReference>
<accession>A0A853JBC7</accession>
<dbReference type="SUPFAM" id="SSF46785">
    <property type="entry name" value="Winged helix' DNA-binding domain"/>
    <property type="match status" value="1"/>
</dbReference>
<dbReference type="PRINTS" id="PR00598">
    <property type="entry name" value="HTHMARR"/>
</dbReference>
<gene>
    <name evidence="5" type="ORF">H0E84_09055</name>
</gene>
<proteinExistence type="predicted"/>
<keyword evidence="2" id="KW-0238">DNA-binding</keyword>
<dbReference type="InterPro" id="IPR036388">
    <property type="entry name" value="WH-like_DNA-bd_sf"/>
</dbReference>
<protein>
    <submittedName>
        <fullName evidence="5">MarR family transcriptional regulator</fullName>
    </submittedName>
</protein>
<feature type="domain" description="HTH marR-type" evidence="4">
    <location>
        <begin position="1"/>
        <end position="157"/>
    </location>
</feature>
<dbReference type="GO" id="GO:0003700">
    <property type="term" value="F:DNA-binding transcription factor activity"/>
    <property type="evidence" value="ECO:0007669"/>
    <property type="project" value="InterPro"/>
</dbReference>
<comment type="caution">
    <text evidence="5">The sequence shown here is derived from an EMBL/GenBank/DDBJ whole genome shotgun (WGS) entry which is preliminary data.</text>
</comment>
<dbReference type="SMART" id="SM00347">
    <property type="entry name" value="HTH_MARR"/>
    <property type="match status" value="1"/>
</dbReference>
<keyword evidence="3" id="KW-0804">Transcription</keyword>
<sequence length="169" mass="18789">MDHVDRILEQWRQERPDLQVAPMGTIGRIKQLHWHLMRSMEKTWSAYGLNGASFDVLATLRRAGPPYALSAGGLMASTMVTSGTMTHRIDQLEKAGLVARARNPDDGRGFLVSLSPRGLKLIDEAVTAHVETQAKLVAALTDEQRTQLDDLLRQFLRGFSDKGSGSFMR</sequence>
<evidence type="ECO:0000256" key="1">
    <source>
        <dbReference type="ARBA" id="ARBA00023015"/>
    </source>
</evidence>
<dbReference type="PROSITE" id="PS50995">
    <property type="entry name" value="HTH_MARR_2"/>
    <property type="match status" value="1"/>
</dbReference>
<keyword evidence="6" id="KW-1185">Reference proteome</keyword>
<evidence type="ECO:0000313" key="5">
    <source>
        <dbReference type="EMBL" id="NZA26533.1"/>
    </source>
</evidence>
<dbReference type="InterPro" id="IPR000835">
    <property type="entry name" value="HTH_MarR-typ"/>
</dbReference>
<name>A0A853JBC7_9GAMM</name>
<dbReference type="GO" id="GO:0003677">
    <property type="term" value="F:DNA binding"/>
    <property type="evidence" value="ECO:0007669"/>
    <property type="project" value="UniProtKB-KW"/>
</dbReference>
<dbReference type="PANTHER" id="PTHR42756:SF1">
    <property type="entry name" value="TRANSCRIPTIONAL REPRESSOR OF EMRAB OPERON"/>
    <property type="match status" value="1"/>
</dbReference>
<organism evidence="5 6">
    <name type="scientific">Luteimonas salinisoli</name>
    <dbReference type="NCBI Taxonomy" id="2752307"/>
    <lineage>
        <taxon>Bacteria</taxon>
        <taxon>Pseudomonadati</taxon>
        <taxon>Pseudomonadota</taxon>
        <taxon>Gammaproteobacteria</taxon>
        <taxon>Lysobacterales</taxon>
        <taxon>Lysobacteraceae</taxon>
        <taxon>Luteimonas</taxon>
    </lineage>
</organism>
<reference evidence="5 6" key="1">
    <citation type="submission" date="2020-07" db="EMBL/GenBank/DDBJ databases">
        <title>Luteimonas sp. SJ-92.</title>
        <authorList>
            <person name="Huang X.-X."/>
            <person name="Xu L."/>
            <person name="Sun J.-Q."/>
        </authorList>
    </citation>
    <scope>NUCLEOTIDE SEQUENCE [LARGE SCALE GENOMIC DNA]</scope>
    <source>
        <strain evidence="5 6">SJ-92</strain>
    </source>
</reference>
<evidence type="ECO:0000256" key="3">
    <source>
        <dbReference type="ARBA" id="ARBA00023163"/>
    </source>
</evidence>
<dbReference type="InterPro" id="IPR036390">
    <property type="entry name" value="WH_DNA-bd_sf"/>
</dbReference>
<evidence type="ECO:0000259" key="4">
    <source>
        <dbReference type="PROSITE" id="PS50995"/>
    </source>
</evidence>
<evidence type="ECO:0000256" key="2">
    <source>
        <dbReference type="ARBA" id="ARBA00023125"/>
    </source>
</evidence>
<dbReference type="Proteomes" id="UP000578091">
    <property type="component" value="Unassembled WGS sequence"/>
</dbReference>
<dbReference type="AlphaFoldDB" id="A0A853JBC7"/>
<dbReference type="EMBL" id="JACCKA010000055">
    <property type="protein sequence ID" value="NZA26533.1"/>
    <property type="molecule type" value="Genomic_DNA"/>
</dbReference>
<evidence type="ECO:0000313" key="6">
    <source>
        <dbReference type="Proteomes" id="UP000578091"/>
    </source>
</evidence>
<dbReference type="PANTHER" id="PTHR42756">
    <property type="entry name" value="TRANSCRIPTIONAL REGULATOR, MARR"/>
    <property type="match status" value="1"/>
</dbReference>
<dbReference type="RefSeq" id="WP_180678323.1">
    <property type="nucleotide sequence ID" value="NZ_JACCKA010000055.1"/>
</dbReference>